<dbReference type="Proteomes" id="UP000703661">
    <property type="component" value="Unassembled WGS sequence"/>
</dbReference>
<keyword evidence="6" id="KW-1185">Reference proteome</keyword>
<comment type="subcellular location">
    <subcellularLocation>
        <location evidence="1">Host cell</location>
    </subcellularLocation>
    <subcellularLocation>
        <location evidence="2">Secreted</location>
    </subcellularLocation>
</comment>
<dbReference type="EMBL" id="JAAAID010004263">
    <property type="protein sequence ID" value="KAF9993675.1"/>
    <property type="molecule type" value="Genomic_DNA"/>
</dbReference>
<dbReference type="Pfam" id="PF20147">
    <property type="entry name" value="Crinkler"/>
    <property type="match status" value="1"/>
</dbReference>
<feature type="domain" description="Crinkler effector protein N-terminal" evidence="4">
    <location>
        <begin position="19"/>
        <end position="118"/>
    </location>
</feature>
<gene>
    <name evidence="5" type="ORF">BGZ80_008061</name>
</gene>
<evidence type="ECO:0000256" key="1">
    <source>
        <dbReference type="ARBA" id="ARBA00004340"/>
    </source>
</evidence>
<dbReference type="GO" id="GO:0043657">
    <property type="term" value="C:host cell"/>
    <property type="evidence" value="ECO:0007669"/>
    <property type="project" value="UniProtKB-SubCell"/>
</dbReference>
<evidence type="ECO:0000256" key="3">
    <source>
        <dbReference type="ARBA" id="ARBA00022525"/>
    </source>
</evidence>
<reference evidence="5" key="1">
    <citation type="journal article" date="2020" name="Fungal Divers.">
        <title>Resolving the Mortierellaceae phylogeny through synthesis of multi-gene phylogenetics and phylogenomics.</title>
        <authorList>
            <person name="Vandepol N."/>
            <person name="Liber J."/>
            <person name="Desiro A."/>
            <person name="Na H."/>
            <person name="Kennedy M."/>
            <person name="Barry K."/>
            <person name="Grigoriev I.V."/>
            <person name="Miller A.N."/>
            <person name="O'Donnell K."/>
            <person name="Stajich J.E."/>
            <person name="Bonito G."/>
        </authorList>
    </citation>
    <scope>NUCLEOTIDE SEQUENCE</scope>
    <source>
        <strain evidence="5">NRRL 2769</strain>
    </source>
</reference>
<evidence type="ECO:0000256" key="2">
    <source>
        <dbReference type="ARBA" id="ARBA00004613"/>
    </source>
</evidence>
<comment type="caution">
    <text evidence="5">The sequence shown here is derived from an EMBL/GenBank/DDBJ whole genome shotgun (WGS) entry which is preliminary data.</text>
</comment>
<dbReference type="GO" id="GO:0005576">
    <property type="term" value="C:extracellular region"/>
    <property type="evidence" value="ECO:0007669"/>
    <property type="project" value="UniProtKB-SubCell"/>
</dbReference>
<dbReference type="AlphaFoldDB" id="A0A9P6SRD4"/>
<evidence type="ECO:0000259" key="4">
    <source>
        <dbReference type="Pfam" id="PF20147"/>
    </source>
</evidence>
<keyword evidence="3" id="KW-0964">Secreted</keyword>
<evidence type="ECO:0000313" key="6">
    <source>
        <dbReference type="Proteomes" id="UP000703661"/>
    </source>
</evidence>
<proteinExistence type="predicted"/>
<name>A0A9P6SRD4_9FUNG</name>
<dbReference type="InterPro" id="IPR045379">
    <property type="entry name" value="Crinkler_N"/>
</dbReference>
<sequence length="135" mass="15170">MTNQPPSLGTKDSAKGFKLKLYCIVEDDSNAFPVNILSNESIGDLKKAIKTAKKPDLDNIAADNLTLWKANIPIVKDTNYRKVVDDVKKDRNNKMGPADFVNKHIPKVLPKMIQIVVELPQRVRKRDQDEDDAGE</sequence>
<protein>
    <recommendedName>
        <fullName evidence="4">Crinkler effector protein N-terminal domain-containing protein</fullName>
    </recommendedName>
</protein>
<accession>A0A9P6SRD4</accession>
<organism evidence="5 6">
    <name type="scientific">Entomortierella chlamydospora</name>
    <dbReference type="NCBI Taxonomy" id="101097"/>
    <lineage>
        <taxon>Eukaryota</taxon>
        <taxon>Fungi</taxon>
        <taxon>Fungi incertae sedis</taxon>
        <taxon>Mucoromycota</taxon>
        <taxon>Mortierellomycotina</taxon>
        <taxon>Mortierellomycetes</taxon>
        <taxon>Mortierellales</taxon>
        <taxon>Mortierellaceae</taxon>
        <taxon>Entomortierella</taxon>
    </lineage>
</organism>
<evidence type="ECO:0000313" key="5">
    <source>
        <dbReference type="EMBL" id="KAF9993675.1"/>
    </source>
</evidence>